<dbReference type="Pfam" id="PF06221">
    <property type="entry name" value="zf-C2HC5"/>
    <property type="match status" value="1"/>
</dbReference>
<accession>A0A162IPE0</accession>
<dbReference type="AlphaFoldDB" id="A0A162IPE0"/>
<feature type="compositionally biased region" description="Low complexity" evidence="2">
    <location>
        <begin position="88"/>
        <end position="100"/>
    </location>
</feature>
<name>A0A162IPE0_9EURO</name>
<dbReference type="PANTHER" id="PTHR12963">
    <property type="entry name" value="THYROID RECEPTOR INTERACTING PROTEIN RELATED"/>
    <property type="match status" value="1"/>
</dbReference>
<comment type="caution">
    <text evidence="4">The sequence shown here is derived from an EMBL/GenBank/DDBJ whole genome shotgun (WGS) entry which is preliminary data.</text>
</comment>
<evidence type="ECO:0000256" key="2">
    <source>
        <dbReference type="SAM" id="MobiDB-lite"/>
    </source>
</evidence>
<organism evidence="4 5">
    <name type="scientific">Ascosphaera apis ARSEF 7405</name>
    <dbReference type="NCBI Taxonomy" id="392613"/>
    <lineage>
        <taxon>Eukaryota</taxon>
        <taxon>Fungi</taxon>
        <taxon>Dikarya</taxon>
        <taxon>Ascomycota</taxon>
        <taxon>Pezizomycotina</taxon>
        <taxon>Eurotiomycetes</taxon>
        <taxon>Eurotiomycetidae</taxon>
        <taxon>Onygenales</taxon>
        <taxon>Ascosphaeraceae</taxon>
        <taxon>Ascosphaera</taxon>
    </lineage>
</organism>
<feature type="compositionally biased region" description="Polar residues" evidence="2">
    <location>
        <begin position="273"/>
        <end position="285"/>
    </location>
</feature>
<keyword evidence="5" id="KW-1185">Reference proteome</keyword>
<sequence>MAPKSPIIAWALPRIAQILPLDDESLTQMLEYTNMLSPEEAAAHLQNILGDSPATLEFISGFNSMRRSAGHGVSTAGDHAATDTLKGSSSSSRNESRNQSPAPPTASSAKMDKGKRTAKPSRSSTPASAGHFIAEHLPNVKSKPARNPQSRGSSGAVAGSSAKSKGAKNPQTTTTNNLADLTSAIAALEISTNPTLSDKQQQRKCTCAGSIHPLFTMAPNCLNCGKIICALEGLQPCSFCNKPLLSSDEVQDMIRELRAERGNEKMRVHNEGQQKSSNSGSTSQNLAWDDAGLAAAKAHRDKLLSFQAQNAQRTKVVDEAADFETPNVGSTQWMTPAQRALALKRQQRILREMEEKAKPEWERKKMVMSLDVKTGKVIRMVDKGQGGTTEDEETRRAEEEERLLEQKMEAEAAVSEHRLGSSKNAFSHNPLLATGGLVRPIWDPKGKGNATRHREQKQTWRKVQDDNDDNEQWILDGGLHGFSTEDDVFNTEEPPSSRFSVV</sequence>
<dbReference type="InterPro" id="IPR039128">
    <property type="entry name" value="TRIP4-like"/>
</dbReference>
<dbReference type="GO" id="GO:0045893">
    <property type="term" value="P:positive regulation of DNA-templated transcription"/>
    <property type="evidence" value="ECO:0007669"/>
    <property type="project" value="TreeGrafter"/>
</dbReference>
<dbReference type="GO" id="GO:0072344">
    <property type="term" value="P:rescue of stalled ribosome"/>
    <property type="evidence" value="ECO:0007669"/>
    <property type="project" value="InterPro"/>
</dbReference>
<dbReference type="PANTHER" id="PTHR12963:SF4">
    <property type="entry name" value="ACTIVATING SIGNAL COINTEGRATOR 1"/>
    <property type="match status" value="1"/>
</dbReference>
<dbReference type="InterPro" id="IPR009349">
    <property type="entry name" value="TRIP4/RQT4_C2HC5_Znf"/>
</dbReference>
<reference evidence="4 5" key="1">
    <citation type="journal article" date="2016" name="Genome Biol. Evol.">
        <title>Divergent and convergent evolution of fungal pathogenicity.</title>
        <authorList>
            <person name="Shang Y."/>
            <person name="Xiao G."/>
            <person name="Zheng P."/>
            <person name="Cen K."/>
            <person name="Zhan S."/>
            <person name="Wang C."/>
        </authorList>
    </citation>
    <scope>NUCLEOTIDE SEQUENCE [LARGE SCALE GENOMIC DNA]</scope>
    <source>
        <strain evidence="4 5">ARSEF 7405</strain>
    </source>
</reference>
<feature type="region of interest" description="Disordered" evidence="2">
    <location>
        <begin position="68"/>
        <end position="175"/>
    </location>
</feature>
<dbReference type="Proteomes" id="UP000242877">
    <property type="component" value="Unassembled WGS sequence"/>
</dbReference>
<feature type="region of interest" description="Disordered" evidence="2">
    <location>
        <begin position="438"/>
        <end position="502"/>
    </location>
</feature>
<proteinExistence type="predicted"/>
<protein>
    <submittedName>
        <fullName evidence="4">C2HC5 finger protein</fullName>
    </submittedName>
</protein>
<evidence type="ECO:0000256" key="1">
    <source>
        <dbReference type="SAM" id="Coils"/>
    </source>
</evidence>
<feature type="compositionally biased region" description="Basic and acidic residues" evidence="2">
    <location>
        <begin position="442"/>
        <end position="465"/>
    </location>
</feature>
<evidence type="ECO:0000313" key="5">
    <source>
        <dbReference type="Proteomes" id="UP000242877"/>
    </source>
</evidence>
<feature type="compositionally biased region" description="Polar residues" evidence="2">
    <location>
        <begin position="493"/>
        <end position="502"/>
    </location>
</feature>
<gene>
    <name evidence="4" type="ORF">AAP_01166</name>
</gene>
<feature type="compositionally biased region" description="Basic and acidic residues" evidence="2">
    <location>
        <begin position="261"/>
        <end position="272"/>
    </location>
</feature>
<dbReference type="OrthoDB" id="338816at2759"/>
<dbReference type="GO" id="GO:0008270">
    <property type="term" value="F:zinc ion binding"/>
    <property type="evidence" value="ECO:0007669"/>
    <property type="project" value="InterPro"/>
</dbReference>
<feature type="compositionally biased region" description="Low complexity" evidence="2">
    <location>
        <begin position="152"/>
        <end position="168"/>
    </location>
</feature>
<dbReference type="VEuPathDB" id="FungiDB:AAP_01166"/>
<dbReference type="GO" id="GO:0005634">
    <property type="term" value="C:nucleus"/>
    <property type="evidence" value="ECO:0007669"/>
    <property type="project" value="InterPro"/>
</dbReference>
<feature type="domain" description="TRIP4/RQT4 C2HC5-type zinc finger" evidence="3">
    <location>
        <begin position="203"/>
        <end position="254"/>
    </location>
</feature>
<feature type="coiled-coil region" evidence="1">
    <location>
        <begin position="389"/>
        <end position="416"/>
    </location>
</feature>
<feature type="region of interest" description="Disordered" evidence="2">
    <location>
        <begin position="261"/>
        <end position="285"/>
    </location>
</feature>
<evidence type="ECO:0000259" key="3">
    <source>
        <dbReference type="Pfam" id="PF06221"/>
    </source>
</evidence>
<keyword evidence="1" id="KW-0175">Coiled coil</keyword>
<dbReference type="EMBL" id="AZGZ01000003">
    <property type="protein sequence ID" value="KZZ96393.1"/>
    <property type="molecule type" value="Genomic_DNA"/>
</dbReference>
<dbReference type="GO" id="GO:0180022">
    <property type="term" value="C:RQC-trigger complex"/>
    <property type="evidence" value="ECO:0007669"/>
    <property type="project" value="InterPro"/>
</dbReference>
<evidence type="ECO:0000313" key="4">
    <source>
        <dbReference type="EMBL" id="KZZ96393.1"/>
    </source>
</evidence>